<dbReference type="Proteomes" id="UP001168098">
    <property type="component" value="Unassembled WGS sequence"/>
</dbReference>
<keyword evidence="3" id="KW-1185">Reference proteome</keyword>
<protein>
    <submittedName>
        <fullName evidence="2">Uncharacterized protein</fullName>
    </submittedName>
</protein>
<gene>
    <name evidence="2" type="ORF">PVL29_018017</name>
</gene>
<organism evidence="2 3">
    <name type="scientific">Vitis rotundifolia</name>
    <name type="common">Muscadine grape</name>
    <dbReference type="NCBI Taxonomy" id="103349"/>
    <lineage>
        <taxon>Eukaryota</taxon>
        <taxon>Viridiplantae</taxon>
        <taxon>Streptophyta</taxon>
        <taxon>Embryophyta</taxon>
        <taxon>Tracheophyta</taxon>
        <taxon>Spermatophyta</taxon>
        <taxon>Magnoliopsida</taxon>
        <taxon>eudicotyledons</taxon>
        <taxon>Gunneridae</taxon>
        <taxon>Pentapetalae</taxon>
        <taxon>rosids</taxon>
        <taxon>Vitales</taxon>
        <taxon>Vitaceae</taxon>
        <taxon>Viteae</taxon>
        <taxon>Vitis</taxon>
    </lineage>
</organism>
<proteinExistence type="predicted"/>
<comment type="caution">
    <text evidence="2">The sequence shown here is derived from an EMBL/GenBank/DDBJ whole genome shotgun (WGS) entry which is preliminary data.</text>
</comment>
<accession>A0AA39DFB0</accession>
<feature type="compositionally biased region" description="Gly residues" evidence="1">
    <location>
        <begin position="72"/>
        <end position="81"/>
    </location>
</feature>
<evidence type="ECO:0000313" key="2">
    <source>
        <dbReference type="EMBL" id="KAJ9681926.1"/>
    </source>
</evidence>
<feature type="region of interest" description="Disordered" evidence="1">
    <location>
        <begin position="44"/>
        <end position="81"/>
    </location>
</feature>
<sequence length="81" mass="9219">MSNVLRCHQIYFVELDLHLLENQLPFGVLMLIFEGANFKAGLPMEKKKRIRQSQPEQEQQPEKKGKSSSRQGGDGGSCCPW</sequence>
<dbReference type="AlphaFoldDB" id="A0AA39DFB0"/>
<name>A0AA39DFB0_VITRO</name>
<evidence type="ECO:0000256" key="1">
    <source>
        <dbReference type="SAM" id="MobiDB-lite"/>
    </source>
</evidence>
<evidence type="ECO:0000313" key="3">
    <source>
        <dbReference type="Proteomes" id="UP001168098"/>
    </source>
</evidence>
<reference evidence="2 3" key="1">
    <citation type="journal article" date="2023" name="BMC Biotechnol.">
        <title>Vitis rotundifolia cv Carlos genome sequencing.</title>
        <authorList>
            <person name="Huff M."/>
            <person name="Hulse-Kemp A."/>
            <person name="Scheffler B."/>
            <person name="Youngblood R."/>
            <person name="Simpson S."/>
            <person name="Babiker E."/>
            <person name="Staton M."/>
        </authorList>
    </citation>
    <scope>NUCLEOTIDE SEQUENCE [LARGE SCALE GENOMIC DNA]</scope>
    <source>
        <tissue evidence="2">Leaf</tissue>
    </source>
</reference>
<dbReference type="EMBL" id="JARBHA010000014">
    <property type="protein sequence ID" value="KAJ9681926.1"/>
    <property type="molecule type" value="Genomic_DNA"/>
</dbReference>